<reference evidence="3 4" key="1">
    <citation type="submission" date="2024-09" db="EMBL/GenBank/DDBJ databases">
        <authorList>
            <person name="Sun Q."/>
            <person name="Mori K."/>
        </authorList>
    </citation>
    <scope>NUCLEOTIDE SEQUENCE [LARGE SCALE GENOMIC DNA]</scope>
    <source>
        <strain evidence="3 4">TBRC 5777</strain>
    </source>
</reference>
<keyword evidence="1" id="KW-0472">Membrane</keyword>
<evidence type="ECO:0000313" key="4">
    <source>
        <dbReference type="Proteomes" id="UP001589865"/>
    </source>
</evidence>
<keyword evidence="1" id="KW-0812">Transmembrane</keyword>
<evidence type="ECO:0000313" key="3">
    <source>
        <dbReference type="EMBL" id="MFC0408550.1"/>
    </source>
</evidence>
<dbReference type="InterPro" id="IPR028087">
    <property type="entry name" value="Tad_N"/>
</dbReference>
<keyword evidence="1" id="KW-1133">Transmembrane helix</keyword>
<evidence type="ECO:0000259" key="2">
    <source>
        <dbReference type="Pfam" id="PF13400"/>
    </source>
</evidence>
<feature type="domain" description="Putative Flp pilus-assembly TadG-like N-terminal" evidence="2">
    <location>
        <begin position="44"/>
        <end position="90"/>
    </location>
</feature>
<comment type="caution">
    <text evidence="3">The sequence shown here is derived from an EMBL/GenBank/DDBJ whole genome shotgun (WGS) entry which is preliminary data.</text>
</comment>
<accession>A0ABV6JT99</accession>
<name>A0ABV6JT99_9PROT</name>
<protein>
    <submittedName>
        <fullName evidence="3">TadE/TadG family type IV pilus assembly protein</fullName>
    </submittedName>
</protein>
<proteinExistence type="predicted"/>
<organism evidence="3 4">
    <name type="scientific">Roseomonas elaeocarpi</name>
    <dbReference type="NCBI Taxonomy" id="907779"/>
    <lineage>
        <taxon>Bacteria</taxon>
        <taxon>Pseudomonadati</taxon>
        <taxon>Pseudomonadota</taxon>
        <taxon>Alphaproteobacteria</taxon>
        <taxon>Acetobacterales</taxon>
        <taxon>Roseomonadaceae</taxon>
        <taxon>Roseomonas</taxon>
    </lineage>
</organism>
<keyword evidence="4" id="KW-1185">Reference proteome</keyword>
<dbReference type="Pfam" id="PF13400">
    <property type="entry name" value="Tad"/>
    <property type="match status" value="1"/>
</dbReference>
<feature type="transmembrane region" description="Helical" evidence="1">
    <location>
        <begin position="44"/>
        <end position="65"/>
    </location>
</feature>
<dbReference type="Proteomes" id="UP001589865">
    <property type="component" value="Unassembled WGS sequence"/>
</dbReference>
<gene>
    <name evidence="3" type="ORF">ACFFGY_09845</name>
</gene>
<dbReference type="EMBL" id="JBHLUN010000006">
    <property type="protein sequence ID" value="MFC0408550.1"/>
    <property type="molecule type" value="Genomic_DNA"/>
</dbReference>
<sequence>MTQLPAEPEPPQPVRRVAGAALGLLRRWQDLARRRARWAGDRRGSVALAFAASAVVLCGFAALSAEGGMLYLVQRRAQSTADAAALAAVTALNVRGRTVAFSAGREVAGLNGFAADARTTLAVNSPPATGAQSGNSQAFEVVLTRKTETALAGAVLGLREVTVRARAVATLQSSAPACLVALSGALTISNSSSFNSSGCAIGSNAAIAGAVTLAQSNSSIVTRMVSTVGTCSGCDNTRYTLTEGYRANAAPITNPYAGLDAKLKPSFSGTAQCQNNKATSISTSPVPIETSGKAYCGNLSIGNASSIPFPSGTYVFYNASLTIGSLSSVSCSGCTFLFLGDNAGSLSISNTSSVTMTAPALNKYDSDYNGMLFYRAATASAAGSSSSPTLNLQSVSSFNLSGGIYFPNAYVRVGNVSSASPSSCLPLVGGTLEIGQLSGFRFDVSGCSTFNTGTGQVVVARLVE</sequence>
<evidence type="ECO:0000256" key="1">
    <source>
        <dbReference type="SAM" id="Phobius"/>
    </source>
</evidence>
<dbReference type="RefSeq" id="WP_377044301.1">
    <property type="nucleotide sequence ID" value="NZ_JBHLUN010000006.1"/>
</dbReference>